<proteinExistence type="predicted"/>
<dbReference type="AlphaFoldDB" id="C9LNQ9"/>
<dbReference type="EMBL" id="ACIM02000001">
    <property type="protein sequence ID" value="EEW97195.1"/>
    <property type="molecule type" value="Genomic_DNA"/>
</dbReference>
<evidence type="ECO:0000313" key="2">
    <source>
        <dbReference type="Proteomes" id="UP000004736"/>
    </source>
</evidence>
<dbReference type="Proteomes" id="UP000004736">
    <property type="component" value="Unassembled WGS sequence"/>
</dbReference>
<dbReference type="OrthoDB" id="1971782at2"/>
<dbReference type="STRING" id="592028.GCWU000321_01182"/>
<accession>C9LNQ9</accession>
<evidence type="ECO:0008006" key="3">
    <source>
        <dbReference type="Google" id="ProtNLM"/>
    </source>
</evidence>
<dbReference type="RefSeq" id="WP_007070128.1">
    <property type="nucleotide sequence ID" value="NZ_GG698602.1"/>
</dbReference>
<gene>
    <name evidence="1" type="ORF">GCWU000321_01182</name>
</gene>
<evidence type="ECO:0000313" key="1">
    <source>
        <dbReference type="EMBL" id="EEW97195.1"/>
    </source>
</evidence>
<dbReference type="HOGENOM" id="CLU_2057144_0_0_9"/>
<dbReference type="GeneID" id="78277826"/>
<dbReference type="eggNOG" id="ENOG5032ZFR">
    <property type="taxonomic scope" value="Bacteria"/>
</dbReference>
<reference evidence="1" key="1">
    <citation type="submission" date="2009-09" db="EMBL/GenBank/DDBJ databases">
        <authorList>
            <person name="Weinstock G."/>
            <person name="Sodergren E."/>
            <person name="Clifton S."/>
            <person name="Fulton L."/>
            <person name="Fulton B."/>
            <person name="Courtney L."/>
            <person name="Fronick C."/>
            <person name="Harrison M."/>
            <person name="Strong C."/>
            <person name="Farmer C."/>
            <person name="Delahaunty K."/>
            <person name="Markovic C."/>
            <person name="Hall O."/>
            <person name="Minx P."/>
            <person name="Tomlinson C."/>
            <person name="Mitreva M."/>
            <person name="Nelson J."/>
            <person name="Hou S."/>
            <person name="Wollam A."/>
            <person name="Pepin K.H."/>
            <person name="Johnson M."/>
            <person name="Bhonagiri V."/>
            <person name="Nash W.E."/>
            <person name="Warren W."/>
            <person name="Chinwalla A."/>
            <person name="Mardis E.R."/>
            <person name="Wilson R.K."/>
        </authorList>
    </citation>
    <scope>NUCLEOTIDE SEQUENCE [LARGE SCALE GENOMIC DNA]</scope>
    <source>
        <strain evidence="1">DSM 15470</strain>
    </source>
</reference>
<comment type="caution">
    <text evidence="1">The sequence shown here is derived from an EMBL/GenBank/DDBJ whole genome shotgun (WGS) entry which is preliminary data.</text>
</comment>
<organism evidence="1 2">
    <name type="scientific">Dialister invisus DSM 15470</name>
    <dbReference type="NCBI Taxonomy" id="592028"/>
    <lineage>
        <taxon>Bacteria</taxon>
        <taxon>Bacillati</taxon>
        <taxon>Bacillota</taxon>
        <taxon>Negativicutes</taxon>
        <taxon>Veillonellales</taxon>
        <taxon>Veillonellaceae</taxon>
        <taxon>Dialister</taxon>
    </lineage>
</organism>
<sequence>MRFDENLRQFVYEYEGIVFAWDEEPEKDFSDTVKKLAANYYERLDDIVRHIAPDLKEMYGVTDPGEIKRKLGKPVIDLTMGEINYLEHTFDYEHIFTLEYLDDEFKQLSHFSVDG</sequence>
<keyword evidence="2" id="KW-1185">Reference proteome</keyword>
<name>C9LNQ9_9FIRM</name>
<protein>
    <recommendedName>
        <fullName evidence="3">DUF2262 domain-containing protein</fullName>
    </recommendedName>
</protein>